<accession>A0A8R7R7D3</accession>
<sequence>MGKRKRSNMAFIKYRGTPVGIQYFGQLEEHGYWGNEVKLYEYHVDALFAMFWRNKPHIRYYVCTNNKTFPRQGPRMVTPKIHPFLHMLPPLQGHRKSLPCSHRVSPLDAPSTTTEASPFGRCNALLLNS</sequence>
<dbReference type="Proteomes" id="UP000015106">
    <property type="component" value="Chromosome 7"/>
</dbReference>
<dbReference type="EnsemblPlants" id="TuG1812G0700005042.01.T01">
    <property type="protein sequence ID" value="TuG1812G0700005042.01.T01"/>
    <property type="gene ID" value="TuG1812G0700005042.01"/>
</dbReference>
<proteinExistence type="predicted"/>
<name>A0A8R7R7D3_TRIUA</name>
<organism evidence="1 2">
    <name type="scientific">Triticum urartu</name>
    <name type="common">Red wild einkorn</name>
    <name type="synonym">Crithodium urartu</name>
    <dbReference type="NCBI Taxonomy" id="4572"/>
    <lineage>
        <taxon>Eukaryota</taxon>
        <taxon>Viridiplantae</taxon>
        <taxon>Streptophyta</taxon>
        <taxon>Embryophyta</taxon>
        <taxon>Tracheophyta</taxon>
        <taxon>Spermatophyta</taxon>
        <taxon>Magnoliopsida</taxon>
        <taxon>Liliopsida</taxon>
        <taxon>Poales</taxon>
        <taxon>Poaceae</taxon>
        <taxon>BOP clade</taxon>
        <taxon>Pooideae</taxon>
        <taxon>Triticodae</taxon>
        <taxon>Triticeae</taxon>
        <taxon>Triticinae</taxon>
        <taxon>Triticum</taxon>
    </lineage>
</organism>
<dbReference type="AlphaFoldDB" id="A0A8R7R7D3"/>
<protein>
    <submittedName>
        <fullName evidence="1">Uncharacterized protein</fullName>
    </submittedName>
</protein>
<dbReference type="Gramene" id="TuG1812G0700005042.01.T01">
    <property type="protein sequence ID" value="TuG1812G0700005042.01.T01"/>
    <property type="gene ID" value="TuG1812G0700005042.01"/>
</dbReference>
<keyword evidence="2" id="KW-1185">Reference proteome</keyword>
<evidence type="ECO:0000313" key="1">
    <source>
        <dbReference type="EnsemblPlants" id="TuG1812G0700005042.01.T01"/>
    </source>
</evidence>
<reference evidence="1" key="3">
    <citation type="submission" date="2022-06" db="UniProtKB">
        <authorList>
            <consortium name="EnsemblPlants"/>
        </authorList>
    </citation>
    <scope>IDENTIFICATION</scope>
</reference>
<reference evidence="2" key="1">
    <citation type="journal article" date="2013" name="Nature">
        <title>Draft genome of the wheat A-genome progenitor Triticum urartu.</title>
        <authorList>
            <person name="Ling H.Q."/>
            <person name="Zhao S."/>
            <person name="Liu D."/>
            <person name="Wang J."/>
            <person name="Sun H."/>
            <person name="Zhang C."/>
            <person name="Fan H."/>
            <person name="Li D."/>
            <person name="Dong L."/>
            <person name="Tao Y."/>
            <person name="Gao C."/>
            <person name="Wu H."/>
            <person name="Li Y."/>
            <person name="Cui Y."/>
            <person name="Guo X."/>
            <person name="Zheng S."/>
            <person name="Wang B."/>
            <person name="Yu K."/>
            <person name="Liang Q."/>
            <person name="Yang W."/>
            <person name="Lou X."/>
            <person name="Chen J."/>
            <person name="Feng M."/>
            <person name="Jian J."/>
            <person name="Zhang X."/>
            <person name="Luo G."/>
            <person name="Jiang Y."/>
            <person name="Liu J."/>
            <person name="Wang Z."/>
            <person name="Sha Y."/>
            <person name="Zhang B."/>
            <person name="Wu H."/>
            <person name="Tang D."/>
            <person name="Shen Q."/>
            <person name="Xue P."/>
            <person name="Zou S."/>
            <person name="Wang X."/>
            <person name="Liu X."/>
            <person name="Wang F."/>
            <person name="Yang Y."/>
            <person name="An X."/>
            <person name="Dong Z."/>
            <person name="Zhang K."/>
            <person name="Zhang X."/>
            <person name="Luo M.C."/>
            <person name="Dvorak J."/>
            <person name="Tong Y."/>
            <person name="Wang J."/>
            <person name="Yang H."/>
            <person name="Li Z."/>
            <person name="Wang D."/>
            <person name="Zhang A."/>
            <person name="Wang J."/>
        </authorList>
    </citation>
    <scope>NUCLEOTIDE SEQUENCE</scope>
    <source>
        <strain evidence="2">cv. G1812</strain>
    </source>
</reference>
<reference evidence="1" key="2">
    <citation type="submission" date="2018-03" db="EMBL/GenBank/DDBJ databases">
        <title>The Triticum urartu genome reveals the dynamic nature of wheat genome evolution.</title>
        <authorList>
            <person name="Ling H."/>
            <person name="Ma B."/>
            <person name="Shi X."/>
            <person name="Liu H."/>
            <person name="Dong L."/>
            <person name="Sun H."/>
            <person name="Cao Y."/>
            <person name="Gao Q."/>
            <person name="Zheng S."/>
            <person name="Li Y."/>
            <person name="Yu Y."/>
            <person name="Du H."/>
            <person name="Qi M."/>
            <person name="Li Y."/>
            <person name="Yu H."/>
            <person name="Cui Y."/>
            <person name="Wang N."/>
            <person name="Chen C."/>
            <person name="Wu H."/>
            <person name="Zhao Y."/>
            <person name="Zhang J."/>
            <person name="Li Y."/>
            <person name="Zhou W."/>
            <person name="Zhang B."/>
            <person name="Hu W."/>
            <person name="Eijk M."/>
            <person name="Tang J."/>
            <person name="Witsenboer H."/>
            <person name="Zhao S."/>
            <person name="Li Z."/>
            <person name="Zhang A."/>
            <person name="Wang D."/>
            <person name="Liang C."/>
        </authorList>
    </citation>
    <scope>NUCLEOTIDE SEQUENCE [LARGE SCALE GENOMIC DNA]</scope>
    <source>
        <strain evidence="1">cv. G1812</strain>
    </source>
</reference>
<evidence type="ECO:0000313" key="2">
    <source>
        <dbReference type="Proteomes" id="UP000015106"/>
    </source>
</evidence>